<protein>
    <submittedName>
        <fullName evidence="1">Uncharacterized protein</fullName>
    </submittedName>
</protein>
<name>A0A812Q9Z2_9DINO</name>
<dbReference type="EMBL" id="CAJNDS010002182">
    <property type="protein sequence ID" value="CAE7362323.1"/>
    <property type="molecule type" value="Genomic_DNA"/>
</dbReference>
<comment type="caution">
    <text evidence="1">The sequence shown here is derived from an EMBL/GenBank/DDBJ whole genome shotgun (WGS) entry which is preliminary data.</text>
</comment>
<reference evidence="1" key="1">
    <citation type="submission" date="2021-02" db="EMBL/GenBank/DDBJ databases">
        <authorList>
            <person name="Dougan E. K."/>
            <person name="Rhodes N."/>
            <person name="Thang M."/>
            <person name="Chan C."/>
        </authorList>
    </citation>
    <scope>NUCLEOTIDE SEQUENCE</scope>
</reference>
<gene>
    <name evidence="1" type="ORF">SNAT2548_LOCUS19530</name>
</gene>
<evidence type="ECO:0000313" key="1">
    <source>
        <dbReference type="EMBL" id="CAE7362323.1"/>
    </source>
</evidence>
<organism evidence="1 2">
    <name type="scientific">Symbiodinium natans</name>
    <dbReference type="NCBI Taxonomy" id="878477"/>
    <lineage>
        <taxon>Eukaryota</taxon>
        <taxon>Sar</taxon>
        <taxon>Alveolata</taxon>
        <taxon>Dinophyceae</taxon>
        <taxon>Suessiales</taxon>
        <taxon>Symbiodiniaceae</taxon>
        <taxon>Symbiodinium</taxon>
    </lineage>
</organism>
<dbReference type="Proteomes" id="UP000604046">
    <property type="component" value="Unassembled WGS sequence"/>
</dbReference>
<keyword evidence="2" id="KW-1185">Reference proteome</keyword>
<sequence>MLSMLRALNSMWQAGSKLPMSNGDSRHNVRATVPQERKACFFASLCNDFLPSNQTGHAFSQACPCNDVLLSTQTGHDGIPARSRTEVRTCRPAWRGDSLCYSGHLTLRGAFQRCLFLQPARGIPEAGTGGFISLASLELKKADVGAINKGHSGETSRNFSAPPACTVAVQSELESARLASLFTERHRFRGKPIGQSAAAAA</sequence>
<evidence type="ECO:0000313" key="2">
    <source>
        <dbReference type="Proteomes" id="UP000604046"/>
    </source>
</evidence>
<dbReference type="AlphaFoldDB" id="A0A812Q9Z2"/>
<accession>A0A812Q9Z2</accession>
<proteinExistence type="predicted"/>